<feature type="signal peptide" evidence="2">
    <location>
        <begin position="1"/>
        <end position="23"/>
    </location>
</feature>
<name>A0ABY6Z966_9BACL</name>
<dbReference type="EMBL" id="CP104064">
    <property type="protein sequence ID" value="WAH38711.1"/>
    <property type="molecule type" value="Genomic_DNA"/>
</dbReference>
<dbReference type="RefSeq" id="WP_268046298.1">
    <property type="nucleotide sequence ID" value="NZ_CP104064.1"/>
</dbReference>
<dbReference type="InterPro" id="IPR002491">
    <property type="entry name" value="ABC_transptr_periplasmic_BD"/>
</dbReference>
<gene>
    <name evidence="4" type="ORF">NZD86_09640</name>
</gene>
<dbReference type="PROSITE" id="PS50983">
    <property type="entry name" value="FE_B12_PBP"/>
    <property type="match status" value="1"/>
</dbReference>
<dbReference type="Gene3D" id="3.40.50.1980">
    <property type="entry name" value="Nitrogenase molybdenum iron protein domain"/>
    <property type="match status" value="2"/>
</dbReference>
<accession>A0ABY6Z966</accession>
<evidence type="ECO:0000256" key="1">
    <source>
        <dbReference type="ARBA" id="ARBA00008814"/>
    </source>
</evidence>
<dbReference type="InterPro" id="IPR050902">
    <property type="entry name" value="ABC_Transporter_SBP"/>
</dbReference>
<organism evidence="4 5">
    <name type="scientific">Alicyclobacillus dauci</name>
    <dbReference type="NCBI Taxonomy" id="1475485"/>
    <lineage>
        <taxon>Bacteria</taxon>
        <taxon>Bacillati</taxon>
        <taxon>Bacillota</taxon>
        <taxon>Bacilli</taxon>
        <taxon>Bacillales</taxon>
        <taxon>Alicyclobacillaceae</taxon>
        <taxon>Alicyclobacillus</taxon>
    </lineage>
</organism>
<dbReference type="SUPFAM" id="SSF53807">
    <property type="entry name" value="Helical backbone' metal receptor"/>
    <property type="match status" value="1"/>
</dbReference>
<feature type="chain" id="PRO_5045504749" evidence="2">
    <location>
        <begin position="24"/>
        <end position="326"/>
    </location>
</feature>
<dbReference type="PROSITE" id="PS51257">
    <property type="entry name" value="PROKAR_LIPOPROTEIN"/>
    <property type="match status" value="1"/>
</dbReference>
<dbReference type="PANTHER" id="PTHR30535:SF34">
    <property type="entry name" value="MOLYBDATE-BINDING PROTEIN MOLA"/>
    <property type="match status" value="1"/>
</dbReference>
<proteinExistence type="inferred from homology"/>
<evidence type="ECO:0000313" key="5">
    <source>
        <dbReference type="Proteomes" id="UP001164803"/>
    </source>
</evidence>
<evidence type="ECO:0000259" key="3">
    <source>
        <dbReference type="PROSITE" id="PS50983"/>
    </source>
</evidence>
<keyword evidence="5" id="KW-1185">Reference proteome</keyword>
<keyword evidence="2" id="KW-0732">Signal</keyword>
<sequence length="326" mass="34453">MKRSSQFATVLACALALSVLVTACGSPSSQNSAGNETNTTGQAAKATFPVTLTDDAGKQVTVKSMPQHIASGTEGTDEILVSLIPTSKISLVTNLSSDPTYSNVVNQVKGIPQMSNADAEKILSVHPDLVLLASYVKPGIVDQIRNSGVPVYEFNDFTSVDSIEKNIKVVGQLVGATDKANALVNNINSNIKQIQSAVSGDGSPSVLDYSSYGFAGGKNTTVNDIIQDAGGTNAAANLDGWQKISDEEIVKMNPDVIIDSEADKAFLTKLAQRPDLQSVTAIRKHQMYAIPDADLSSVSQYIVKGMVDLAKDIHPKSSIPNLQVMQ</sequence>
<feature type="domain" description="Fe/B12 periplasmic-binding" evidence="3">
    <location>
        <begin position="68"/>
        <end position="317"/>
    </location>
</feature>
<comment type="similarity">
    <text evidence="1">Belongs to the bacterial solute-binding protein 8 family.</text>
</comment>
<dbReference type="Pfam" id="PF01497">
    <property type="entry name" value="Peripla_BP_2"/>
    <property type="match status" value="1"/>
</dbReference>
<reference evidence="4" key="1">
    <citation type="submission" date="2022-08" db="EMBL/GenBank/DDBJ databases">
        <title>Alicyclobacillus dauci DSM2870, complete genome.</title>
        <authorList>
            <person name="Wang Q."/>
            <person name="Cai R."/>
            <person name="Wang Z."/>
        </authorList>
    </citation>
    <scope>NUCLEOTIDE SEQUENCE</scope>
    <source>
        <strain evidence="4">DSM 28700</strain>
    </source>
</reference>
<evidence type="ECO:0000313" key="4">
    <source>
        <dbReference type="EMBL" id="WAH38711.1"/>
    </source>
</evidence>
<dbReference type="Proteomes" id="UP001164803">
    <property type="component" value="Chromosome"/>
</dbReference>
<protein>
    <submittedName>
        <fullName evidence="4">ABC transporter substrate-binding protein</fullName>
    </submittedName>
</protein>
<evidence type="ECO:0000256" key="2">
    <source>
        <dbReference type="SAM" id="SignalP"/>
    </source>
</evidence>
<dbReference type="PANTHER" id="PTHR30535">
    <property type="entry name" value="VITAMIN B12-BINDING PROTEIN"/>
    <property type="match status" value="1"/>
</dbReference>